<protein>
    <recommendedName>
        <fullName evidence="1">NAD(P)-binding domain-containing protein</fullName>
    </recommendedName>
</protein>
<accession>A0A8H5BQU6</accession>
<dbReference type="InterPro" id="IPR036291">
    <property type="entry name" value="NAD(P)-bd_dom_sf"/>
</dbReference>
<dbReference type="Gene3D" id="3.80.10.10">
    <property type="entry name" value="Ribonuclease Inhibitor"/>
    <property type="match status" value="1"/>
</dbReference>
<dbReference type="GO" id="GO:0005737">
    <property type="term" value="C:cytoplasm"/>
    <property type="evidence" value="ECO:0007669"/>
    <property type="project" value="TreeGrafter"/>
</dbReference>
<dbReference type="SUPFAM" id="SSF51735">
    <property type="entry name" value="NAD(P)-binding Rossmann-fold domains"/>
    <property type="match status" value="1"/>
</dbReference>
<keyword evidence="3" id="KW-1185">Reference proteome</keyword>
<dbReference type="AlphaFoldDB" id="A0A8H5BQU6"/>
<dbReference type="InterPro" id="IPR032675">
    <property type="entry name" value="LRR_dom_sf"/>
</dbReference>
<reference evidence="2 3" key="1">
    <citation type="journal article" date="2020" name="ISME J.">
        <title>Uncovering the hidden diversity of litter-decomposition mechanisms in mushroom-forming fungi.</title>
        <authorList>
            <person name="Floudas D."/>
            <person name="Bentzer J."/>
            <person name="Ahren D."/>
            <person name="Johansson T."/>
            <person name="Persson P."/>
            <person name="Tunlid A."/>
        </authorList>
    </citation>
    <scope>NUCLEOTIDE SEQUENCE [LARGE SCALE GENOMIC DNA]</scope>
    <source>
        <strain evidence="2 3">CBS 101986</strain>
    </source>
</reference>
<comment type="caution">
    <text evidence="2">The sequence shown here is derived from an EMBL/GenBank/DDBJ whole genome shotgun (WGS) entry which is preliminary data.</text>
</comment>
<dbReference type="Proteomes" id="UP000567179">
    <property type="component" value="Unassembled WGS sequence"/>
</dbReference>
<dbReference type="OrthoDB" id="3244423at2759"/>
<name>A0A8H5BQU6_9AGAR</name>
<dbReference type="PANTHER" id="PTHR48079">
    <property type="entry name" value="PROTEIN YEEZ"/>
    <property type="match status" value="1"/>
</dbReference>
<organism evidence="2 3">
    <name type="scientific">Psilocybe cf. subviscida</name>
    <dbReference type="NCBI Taxonomy" id="2480587"/>
    <lineage>
        <taxon>Eukaryota</taxon>
        <taxon>Fungi</taxon>
        <taxon>Dikarya</taxon>
        <taxon>Basidiomycota</taxon>
        <taxon>Agaricomycotina</taxon>
        <taxon>Agaricomycetes</taxon>
        <taxon>Agaricomycetidae</taxon>
        <taxon>Agaricales</taxon>
        <taxon>Agaricineae</taxon>
        <taxon>Strophariaceae</taxon>
        <taxon>Psilocybe</taxon>
    </lineage>
</organism>
<evidence type="ECO:0000259" key="1">
    <source>
        <dbReference type="Pfam" id="PF13460"/>
    </source>
</evidence>
<proteinExistence type="predicted"/>
<dbReference type="GO" id="GO:0004029">
    <property type="term" value="F:aldehyde dehydrogenase (NAD+) activity"/>
    <property type="evidence" value="ECO:0007669"/>
    <property type="project" value="TreeGrafter"/>
</dbReference>
<dbReference type="InterPro" id="IPR016040">
    <property type="entry name" value="NAD(P)-bd_dom"/>
</dbReference>
<evidence type="ECO:0000313" key="2">
    <source>
        <dbReference type="EMBL" id="KAF5327663.1"/>
    </source>
</evidence>
<dbReference type="SUPFAM" id="SSF52047">
    <property type="entry name" value="RNI-like"/>
    <property type="match status" value="1"/>
</dbReference>
<dbReference type="Gene3D" id="3.40.50.720">
    <property type="entry name" value="NAD(P)-binding Rossmann-like Domain"/>
    <property type="match status" value="1"/>
</dbReference>
<feature type="domain" description="NAD(P)-binding" evidence="1">
    <location>
        <begin position="502"/>
        <end position="605"/>
    </location>
</feature>
<dbReference type="Pfam" id="PF13460">
    <property type="entry name" value="NAD_binding_10"/>
    <property type="match status" value="1"/>
</dbReference>
<dbReference type="PANTHER" id="PTHR48079:SF6">
    <property type="entry name" value="NAD(P)-BINDING DOMAIN-CONTAINING PROTEIN-RELATED"/>
    <property type="match status" value="1"/>
</dbReference>
<evidence type="ECO:0000313" key="3">
    <source>
        <dbReference type="Proteomes" id="UP000567179"/>
    </source>
</evidence>
<sequence length="844" mass="93892">MNNHSTPRVAPTKETLYMQLLPPELWLQIFYWGTLQSNHSRGRTLAAEFVSGKIWPPKPDTPLEVTISQTCVYFRRLAVEDKSLWTTIRLDATCRLSDIRRRIHRSTPLTLDVDIDLLFEGAPNQYPMLNAAMDLLMAESTRWRRLRVRIYVERMHLPLEPRLRLCRAPKLQSLSLKVTVIGSVDPTTLLSTPQILLNGAPALIFARLRGVALKHCRPPVHSLVTLHLDGTQYTTIPFSTFSNMLGASPNLCNLSIFGNIVERQAWTDQNIILLPNLLSLRLCSHSGFMYSSFLLGTNAPKLKYLILKGIQSDMDLERLWSGRDGRDRTFPVEHLTFIDFNLSTFAYSKLFRIFPGIVGHASLRTLHTESHLVQALLTPEGGGNETSAPPWPELQHLQLAFNQTCKSSSILPRLIELREEQCLPLAQVSLIFSPDEADELDTPSIPIHFTRSVLQQLLTTYGYAFADDQNGPHTDHDDIFLVFMTQPLNTTNFVNWALWNAGYIGGSVLARLLERHDINDYIITALVRSPEKADKLKELGVNAVVGSHSDEAFMESVASEADVVIATADADDLGAAQATLRGLKRRYEATGKAPIFIHTSGTGVLADDSAGDPASTAQDIVYSDADANQIETLPDSRLHRNVDLEIVRADKEGKTYIVLPSTIYGIATGVLVDRGIQNAHSLQVPAIVRASLIRGRAGMIGQGKNTWPDVSIIDISNLFVTLFGAIIKDPSSVGHGREGFYFGETAEHTMYEVGLAVGESMVALGKASDPTPTTFTQNEVDKFFQGSNYLGTNSRCRANRSRAIGWAPIHTKKDFLESIKKEVEILAKYPTQVHEEYFAKQSKL</sequence>
<gene>
    <name evidence="2" type="ORF">D9619_004864</name>
</gene>
<dbReference type="EMBL" id="JAACJJ010000014">
    <property type="protein sequence ID" value="KAF5327663.1"/>
    <property type="molecule type" value="Genomic_DNA"/>
</dbReference>
<dbReference type="InterPro" id="IPR051783">
    <property type="entry name" value="NAD(P)-dependent_oxidoreduct"/>
</dbReference>